<dbReference type="InterPro" id="IPR005163">
    <property type="entry name" value="Tri_helical_YiiM-like"/>
</dbReference>
<gene>
    <name evidence="2" type="ORF">SAMN06265222_11697</name>
</gene>
<organism evidence="2 3">
    <name type="scientific">Neorhodopirellula lusitana</name>
    <dbReference type="NCBI Taxonomy" id="445327"/>
    <lineage>
        <taxon>Bacteria</taxon>
        <taxon>Pseudomonadati</taxon>
        <taxon>Planctomycetota</taxon>
        <taxon>Planctomycetia</taxon>
        <taxon>Pirellulales</taxon>
        <taxon>Pirellulaceae</taxon>
        <taxon>Neorhodopirellula</taxon>
    </lineage>
</organism>
<feature type="domain" description="MOSC" evidence="1">
    <location>
        <begin position="31"/>
        <end position="166"/>
    </location>
</feature>
<dbReference type="Gene3D" id="2.40.33.20">
    <property type="entry name" value="PK beta-barrel domain-like"/>
    <property type="match status" value="1"/>
</dbReference>
<dbReference type="Pfam" id="PF03473">
    <property type="entry name" value="MOSC"/>
    <property type="match status" value="1"/>
</dbReference>
<evidence type="ECO:0000313" key="2">
    <source>
        <dbReference type="EMBL" id="SMP73347.1"/>
    </source>
</evidence>
<evidence type="ECO:0000259" key="1">
    <source>
        <dbReference type="PROSITE" id="PS51340"/>
    </source>
</evidence>
<dbReference type="RefSeq" id="WP_283434743.1">
    <property type="nucleotide sequence ID" value="NZ_FXUG01000016.1"/>
</dbReference>
<dbReference type="PANTHER" id="PTHR30212">
    <property type="entry name" value="PROTEIN YIIM"/>
    <property type="match status" value="1"/>
</dbReference>
<keyword evidence="3" id="KW-1185">Reference proteome</keyword>
<comment type="caution">
    <text evidence="2">The sequence shown here is derived from an EMBL/GenBank/DDBJ whole genome shotgun (WGS) entry which is preliminary data.</text>
</comment>
<dbReference type="InterPro" id="IPR052353">
    <property type="entry name" value="Benzoxazolinone_Detox_Enz"/>
</dbReference>
<dbReference type="EMBL" id="FXUG01000016">
    <property type="protein sequence ID" value="SMP73347.1"/>
    <property type="molecule type" value="Genomic_DNA"/>
</dbReference>
<evidence type="ECO:0000313" key="3">
    <source>
        <dbReference type="Proteomes" id="UP001158067"/>
    </source>
</evidence>
<dbReference type="Proteomes" id="UP001158067">
    <property type="component" value="Unassembled WGS sequence"/>
</dbReference>
<sequence>MTPTAELRSIQVGKPQTLGTDKPWTSGFLKETVAEPLWLGTTNLAGDGQADLEHHGGPHKAVCVYSAEHYPYWRDQLQLPELKAGDFGENFTIGELTEHDVCIGDTWSIGEAVVQVSQPRQPCWKLARRWDIKTLALQVQQTGYTGWYFRVLQEGQVQQGNPARLVDRQWPQWTIEAANQLMHHDKKNMTAAKDLMAVPSLSPSWQATLAKRVTKGKEPDTAKRLEG</sequence>
<dbReference type="PROSITE" id="PS51340">
    <property type="entry name" value="MOSC"/>
    <property type="match status" value="1"/>
</dbReference>
<dbReference type="InterPro" id="IPR005302">
    <property type="entry name" value="MoCF_Sase_C"/>
</dbReference>
<dbReference type="Pfam" id="PF03475">
    <property type="entry name" value="YiiM_3-alpha"/>
    <property type="match status" value="1"/>
</dbReference>
<dbReference type="InterPro" id="IPR011037">
    <property type="entry name" value="Pyrv_Knase-like_insert_dom_sf"/>
</dbReference>
<proteinExistence type="predicted"/>
<protein>
    <submittedName>
        <fullName evidence="2">MOSC domain-containing protein YiiM</fullName>
    </submittedName>
</protein>
<accession>A0ABY1QJL6</accession>
<dbReference type="SUPFAM" id="SSF50800">
    <property type="entry name" value="PK beta-barrel domain-like"/>
    <property type="match status" value="1"/>
</dbReference>
<dbReference type="PANTHER" id="PTHR30212:SF4">
    <property type="entry name" value="MOSC DOMAIN-CONTAINING PROTEIN"/>
    <property type="match status" value="1"/>
</dbReference>
<reference evidence="2 3" key="1">
    <citation type="submission" date="2017-05" db="EMBL/GenBank/DDBJ databases">
        <authorList>
            <person name="Varghese N."/>
            <person name="Submissions S."/>
        </authorList>
    </citation>
    <scope>NUCLEOTIDE SEQUENCE [LARGE SCALE GENOMIC DNA]</scope>
    <source>
        <strain evidence="2 3">DSM 25457</strain>
    </source>
</reference>
<name>A0ABY1QJL6_9BACT</name>